<protein>
    <recommendedName>
        <fullName evidence="5">serine-type D-Ala-D-Ala carboxypeptidase</fullName>
        <ecNumber evidence="5">3.4.16.4</ecNumber>
    </recommendedName>
</protein>
<organism evidence="15 16">
    <name type="scientific">Priestia filamentosa</name>
    <dbReference type="NCBI Taxonomy" id="1402861"/>
    <lineage>
        <taxon>Bacteria</taxon>
        <taxon>Bacillati</taxon>
        <taxon>Bacillota</taxon>
        <taxon>Bacilli</taxon>
        <taxon>Bacillales</taxon>
        <taxon>Bacillaceae</taxon>
        <taxon>Priestia</taxon>
    </lineage>
</organism>
<accession>A0A0H4L0J2</accession>
<evidence type="ECO:0000256" key="9">
    <source>
        <dbReference type="ARBA" id="ARBA00022984"/>
    </source>
</evidence>
<comment type="catalytic activity">
    <reaction evidence="13">
        <text>Preferential cleavage: (Ac)2-L-Lys-D-Ala-|-D-Ala. Also transpeptidation of peptidyl-alanyl moieties that are N-acyl substituents of D-alanine.</text>
        <dbReference type="EC" id="3.4.16.4"/>
    </reaction>
</comment>
<dbReference type="SUPFAM" id="SSF56519">
    <property type="entry name" value="Penicillin binding protein dimerisation domain"/>
    <property type="match status" value="1"/>
</dbReference>
<evidence type="ECO:0000256" key="3">
    <source>
        <dbReference type="ARBA" id="ARBA00004752"/>
    </source>
</evidence>
<evidence type="ECO:0000256" key="8">
    <source>
        <dbReference type="ARBA" id="ARBA00022960"/>
    </source>
</evidence>
<dbReference type="GO" id="GO:0071972">
    <property type="term" value="F:peptidoglycan L,D-transpeptidase activity"/>
    <property type="evidence" value="ECO:0007669"/>
    <property type="project" value="TreeGrafter"/>
</dbReference>
<evidence type="ECO:0000313" key="16">
    <source>
        <dbReference type="Proteomes" id="UP000036202"/>
    </source>
</evidence>
<dbReference type="Gene3D" id="3.40.710.10">
    <property type="entry name" value="DD-peptidase/beta-lactamase superfamily"/>
    <property type="match status" value="1"/>
</dbReference>
<evidence type="ECO:0000256" key="2">
    <source>
        <dbReference type="ARBA" id="ARBA00004236"/>
    </source>
</evidence>
<evidence type="ECO:0000256" key="12">
    <source>
        <dbReference type="ARBA" id="ARBA00023316"/>
    </source>
</evidence>
<dbReference type="KEGG" id="beo:BEH_19880"/>
<reference evidence="16" key="2">
    <citation type="submission" date="2015-06" db="EMBL/GenBank/DDBJ databases">
        <title>Genome Sequence of Bacillus endophyticus and Analysis of its Companion Mechanism in the Ketogulonigenium vulgare-Bacillus strain Consortium.</title>
        <authorList>
            <person name="Jia N."/>
            <person name="Du J."/>
            <person name="Ding M.-Z."/>
            <person name="Gao F."/>
            <person name="Yuan Y.-J."/>
        </authorList>
    </citation>
    <scope>NUCLEOTIDE SEQUENCE [LARGE SCALE GENOMIC DNA]</scope>
    <source>
        <strain evidence="16">Hbe603</strain>
    </source>
</reference>
<keyword evidence="12" id="KW-0961">Cell wall biogenesis/degradation</keyword>
<reference evidence="15 16" key="1">
    <citation type="journal article" date="2015" name="PLoS ONE">
        <title>Genome Sequence of Bacillus endophyticus and Analysis of Its Companion Mechanism in the Ketogulonigenium vulgare-Bacillus Strain Consortium.</title>
        <authorList>
            <person name="Jia N."/>
            <person name="Du J."/>
            <person name="Ding M.Z."/>
            <person name="Gao F."/>
            <person name="Yuan Y.J."/>
        </authorList>
    </citation>
    <scope>NUCLEOTIDE SEQUENCE [LARGE SCALE GENOMIC DNA]</scope>
    <source>
        <strain evidence="15 16">Hbe603</strain>
    </source>
</reference>
<evidence type="ECO:0000313" key="15">
    <source>
        <dbReference type="EMBL" id="AKO94153.1"/>
    </source>
</evidence>
<dbReference type="AlphaFoldDB" id="A0A1X7CY17"/>
<dbReference type="GO" id="GO:0071555">
    <property type="term" value="P:cell wall organization"/>
    <property type="evidence" value="ECO:0007669"/>
    <property type="project" value="UniProtKB-KW"/>
</dbReference>
<evidence type="ECO:0000256" key="13">
    <source>
        <dbReference type="ARBA" id="ARBA00034000"/>
    </source>
</evidence>
<gene>
    <name evidence="15" type="ORF">BEH_19880</name>
</gene>
<feature type="region of interest" description="Disordered" evidence="14">
    <location>
        <begin position="678"/>
        <end position="709"/>
    </location>
</feature>
<evidence type="ECO:0000256" key="5">
    <source>
        <dbReference type="ARBA" id="ARBA00012448"/>
    </source>
</evidence>
<dbReference type="PANTHER" id="PTHR30627:SF2">
    <property type="entry name" value="PEPTIDOGLYCAN D,D-TRANSPEPTIDASE MRDA"/>
    <property type="match status" value="1"/>
</dbReference>
<keyword evidence="8" id="KW-0133">Cell shape</keyword>
<comment type="subcellular location">
    <subcellularLocation>
        <location evidence="2">Cell membrane</location>
    </subcellularLocation>
    <subcellularLocation>
        <location evidence="1">Membrane</location>
        <topology evidence="1">Single-pass membrane protein</topology>
    </subcellularLocation>
</comment>
<dbReference type="EMBL" id="CP011974">
    <property type="protein sequence ID" value="AKO94153.1"/>
    <property type="molecule type" value="Genomic_DNA"/>
</dbReference>
<evidence type="ECO:0000256" key="14">
    <source>
        <dbReference type="SAM" id="MobiDB-lite"/>
    </source>
</evidence>
<accession>A0A1X7CY17</accession>
<dbReference type="GO" id="GO:0008360">
    <property type="term" value="P:regulation of cell shape"/>
    <property type="evidence" value="ECO:0007669"/>
    <property type="project" value="UniProtKB-KW"/>
</dbReference>
<dbReference type="InterPro" id="IPR012338">
    <property type="entry name" value="Beta-lactam/transpept-like"/>
</dbReference>
<evidence type="ECO:0000256" key="1">
    <source>
        <dbReference type="ARBA" id="ARBA00004167"/>
    </source>
</evidence>
<dbReference type="InterPro" id="IPR005311">
    <property type="entry name" value="PBP_dimer"/>
</dbReference>
<keyword evidence="9" id="KW-0573">Peptidoglycan synthesis</keyword>
<dbReference type="InterPro" id="IPR050515">
    <property type="entry name" value="Beta-lactam/transpept"/>
</dbReference>
<dbReference type="EC" id="3.4.16.4" evidence="5"/>
<dbReference type="PATRIC" id="fig|135735.6.peg.4214"/>
<proteinExistence type="inferred from homology"/>
<dbReference type="GO" id="GO:0008658">
    <property type="term" value="F:penicillin binding"/>
    <property type="evidence" value="ECO:0007669"/>
    <property type="project" value="InterPro"/>
</dbReference>
<comment type="pathway">
    <text evidence="3">Cell wall biogenesis; peptidoglycan biosynthesis.</text>
</comment>
<keyword evidence="6" id="KW-1003">Cell membrane</keyword>
<keyword evidence="10" id="KW-1133">Transmembrane helix</keyword>
<name>A0A1X7CY17_9BACI</name>
<dbReference type="Gene3D" id="3.90.1310.10">
    <property type="entry name" value="Penicillin-binding protein 2a (Domain 2)"/>
    <property type="match status" value="1"/>
</dbReference>
<dbReference type="GO" id="GO:0005886">
    <property type="term" value="C:plasma membrane"/>
    <property type="evidence" value="ECO:0007669"/>
    <property type="project" value="UniProtKB-SubCell"/>
</dbReference>
<dbReference type="UniPathway" id="UPA00219"/>
<comment type="similarity">
    <text evidence="4">Belongs to the transpeptidase family.</text>
</comment>
<sequence>MKKKRRKKTHISLRLNLLFFVVFLLFAILILRLGLVQIVQGEDYKREVEETQDSTVSNPAPRGKIYDRYHRSIVDNKPLNAITYTRFKNDPEQSLKVAKKLAKLIDKSTDKVTERDMKDYWLMVHPKKAKNLVPQSEIKKKELADDKVYELQLERITKKDLASISDAEMEVIAIKREMDSGYKMTPQNIKNEGVTDAEYARVSENLADLPGVNTTTYWKRNYVYDGLLRSLLGNITSDEEGLPKDRLDYYLTRDYSRNDQVGKSYLESRYEELLNGQKEQVEYINNEAGDILDTELVKEGQRGRDLVLTIDMELQKAVEESLTKRLQAHHSGNPYMDRAFVMMMDPRNGDILAMAGKRYEKNEKTGVQEITDYALGNLVSSYNMGSTVKGATILAGLDSGAIQPGTTFVDEPIKIKGTPLKKSYKNMGRIGIGTALEMSSNVYMFKTVMAMADANYVPGRSLNIPKSTFDQLRNYYSQFGLGTETGLDLQNEFTGYQGTKYNPGFALDLGIGQYDTYTPLQLVQYVSTIANDGYRVKPQLLKEVREATVDEDKEGKILYESEPEILNRISMKDEYIDVVQNGFRRVMTSGTAAKTFKNAAYNPAGKTGTAQSFYTEGNRPEGTEPPETENHTLVGYAPYDNPEVAFAVVVPYGTTSDIGTMSQQVAKDALDAYFEKKEEGEKDQQENLNAAGGVQAVDSEDSEASSGDD</sequence>
<dbReference type="GO" id="GO:0009002">
    <property type="term" value="F:serine-type D-Ala-D-Ala carboxypeptidase activity"/>
    <property type="evidence" value="ECO:0007669"/>
    <property type="project" value="UniProtKB-EC"/>
</dbReference>
<dbReference type="OrthoDB" id="9770103at2"/>
<dbReference type="RefSeq" id="WP_040056803.1">
    <property type="nucleotide sequence ID" value="NZ_CP011974.1"/>
</dbReference>
<dbReference type="Pfam" id="PF00905">
    <property type="entry name" value="Transpeptidase"/>
    <property type="match status" value="1"/>
</dbReference>
<dbReference type="SUPFAM" id="SSF56601">
    <property type="entry name" value="beta-lactamase/transpeptidase-like"/>
    <property type="match status" value="1"/>
</dbReference>
<dbReference type="PANTHER" id="PTHR30627">
    <property type="entry name" value="PEPTIDOGLYCAN D,D-TRANSPEPTIDASE"/>
    <property type="match status" value="1"/>
</dbReference>
<keyword evidence="7" id="KW-0812">Transmembrane</keyword>
<keyword evidence="11" id="KW-0472">Membrane</keyword>
<evidence type="ECO:0000256" key="10">
    <source>
        <dbReference type="ARBA" id="ARBA00022989"/>
    </source>
</evidence>
<dbReference type="Gene3D" id="1.10.10.1230">
    <property type="entry name" value="Penicillin-binding protein, N-terminal non-catalytic domain, head sub-domain"/>
    <property type="match status" value="1"/>
</dbReference>
<dbReference type="GO" id="GO:0009252">
    <property type="term" value="P:peptidoglycan biosynthetic process"/>
    <property type="evidence" value="ECO:0007669"/>
    <property type="project" value="UniProtKB-UniPathway"/>
</dbReference>
<evidence type="ECO:0000256" key="11">
    <source>
        <dbReference type="ARBA" id="ARBA00023136"/>
    </source>
</evidence>
<evidence type="ECO:0000256" key="7">
    <source>
        <dbReference type="ARBA" id="ARBA00022692"/>
    </source>
</evidence>
<keyword evidence="16" id="KW-1185">Reference proteome</keyword>
<dbReference type="InterPro" id="IPR036138">
    <property type="entry name" value="PBP_dimer_sf"/>
</dbReference>
<evidence type="ECO:0000256" key="4">
    <source>
        <dbReference type="ARBA" id="ARBA00007171"/>
    </source>
</evidence>
<dbReference type="InterPro" id="IPR001460">
    <property type="entry name" value="PCN-bd_Tpept"/>
</dbReference>
<feature type="region of interest" description="Disordered" evidence="14">
    <location>
        <begin position="607"/>
        <end position="635"/>
    </location>
</feature>
<feature type="compositionally biased region" description="Acidic residues" evidence="14">
    <location>
        <begin position="698"/>
        <end position="709"/>
    </location>
</feature>
<evidence type="ECO:0000256" key="6">
    <source>
        <dbReference type="ARBA" id="ARBA00022475"/>
    </source>
</evidence>
<dbReference type="Proteomes" id="UP000036202">
    <property type="component" value="Chromosome"/>
</dbReference>
<dbReference type="GeneID" id="93699902"/>
<dbReference type="Pfam" id="PF03717">
    <property type="entry name" value="PBP_dimer"/>
    <property type="match status" value="1"/>
</dbReference>